<dbReference type="RefSeq" id="WP_367185529.1">
    <property type="nucleotide sequence ID" value="NZ_CAKXZS010000014.1"/>
</dbReference>
<dbReference type="SMART" id="SM00974">
    <property type="entry name" value="T5orf172"/>
    <property type="match status" value="1"/>
</dbReference>
<feature type="domain" description="Bacteriophage T5 Orf172 DNA-binding" evidence="1">
    <location>
        <begin position="31"/>
        <end position="106"/>
    </location>
</feature>
<reference evidence="2" key="1">
    <citation type="submission" date="2022-03" db="EMBL/GenBank/DDBJ databases">
        <authorList>
            <person name="Brunel B."/>
        </authorList>
    </citation>
    <scope>NUCLEOTIDE SEQUENCE</scope>
    <source>
        <strain evidence="2">STM4922sample</strain>
    </source>
</reference>
<dbReference type="Proteomes" id="UP001152604">
    <property type="component" value="Unassembled WGS sequence"/>
</dbReference>
<protein>
    <recommendedName>
        <fullName evidence="1">Bacteriophage T5 Orf172 DNA-binding domain-containing protein</fullName>
    </recommendedName>
</protein>
<sequence>MTRYTINQIRTLDQALASSGDGVIYLVAWCDAGPVKIGKTMRLAKRLSELQCGNPSELFVYDTIFVPYGRIQITESRVHSCLRERRLQGEWFDIAPDHAASECRAILARPATPGPKPKTSHRALKERYLEVLSRSRGTS</sequence>
<dbReference type="Pfam" id="PF13455">
    <property type="entry name" value="MUG113"/>
    <property type="match status" value="1"/>
</dbReference>
<gene>
    <name evidence="2" type="ORF">MES4922_210139</name>
</gene>
<organism evidence="2 3">
    <name type="scientific">Mesorhizobium ventifaucium</name>
    <dbReference type="NCBI Taxonomy" id="666020"/>
    <lineage>
        <taxon>Bacteria</taxon>
        <taxon>Pseudomonadati</taxon>
        <taxon>Pseudomonadota</taxon>
        <taxon>Alphaproteobacteria</taxon>
        <taxon>Hyphomicrobiales</taxon>
        <taxon>Phyllobacteriaceae</taxon>
        <taxon>Mesorhizobium</taxon>
    </lineage>
</organism>
<comment type="caution">
    <text evidence="2">The sequence shown here is derived from an EMBL/GenBank/DDBJ whole genome shotgun (WGS) entry which is preliminary data.</text>
</comment>
<evidence type="ECO:0000313" key="3">
    <source>
        <dbReference type="Proteomes" id="UP001152604"/>
    </source>
</evidence>
<keyword evidence="3" id="KW-1185">Reference proteome</keyword>
<dbReference type="EMBL" id="CAKXZS010000014">
    <property type="protein sequence ID" value="CAH2399184.1"/>
    <property type="molecule type" value="Genomic_DNA"/>
</dbReference>
<evidence type="ECO:0000313" key="2">
    <source>
        <dbReference type="EMBL" id="CAH2399184.1"/>
    </source>
</evidence>
<evidence type="ECO:0000259" key="1">
    <source>
        <dbReference type="SMART" id="SM00974"/>
    </source>
</evidence>
<proteinExistence type="predicted"/>
<name>A0ABM9DRA3_9HYPH</name>
<dbReference type="InterPro" id="IPR018306">
    <property type="entry name" value="Phage_T5_Orf172_DNA-bd"/>
</dbReference>
<accession>A0ABM9DRA3</accession>